<dbReference type="Proteomes" id="UP000077412">
    <property type="component" value="Chromosome"/>
</dbReference>
<gene>
    <name evidence="2" type="ORF">ABE41_016975</name>
</gene>
<dbReference type="EMBL" id="CP016761">
    <property type="protein sequence ID" value="ANX13704.1"/>
    <property type="molecule type" value="Genomic_DNA"/>
</dbReference>
<dbReference type="AlphaFoldDB" id="A0A1B1Z8C8"/>
<evidence type="ECO:0008006" key="4">
    <source>
        <dbReference type="Google" id="ProtNLM"/>
    </source>
</evidence>
<dbReference type="SUPFAM" id="SSF53067">
    <property type="entry name" value="Actin-like ATPase domain"/>
    <property type="match status" value="1"/>
</dbReference>
<dbReference type="InterPro" id="IPR000600">
    <property type="entry name" value="ROK"/>
</dbReference>
<evidence type="ECO:0000256" key="1">
    <source>
        <dbReference type="ARBA" id="ARBA00006479"/>
    </source>
</evidence>
<organism evidence="2 3">
    <name type="scientific">Fictibacillus arsenicus</name>
    <dbReference type="NCBI Taxonomy" id="255247"/>
    <lineage>
        <taxon>Bacteria</taxon>
        <taxon>Bacillati</taxon>
        <taxon>Bacillota</taxon>
        <taxon>Bacilli</taxon>
        <taxon>Bacillales</taxon>
        <taxon>Fictibacillaceae</taxon>
        <taxon>Fictibacillus</taxon>
    </lineage>
</organism>
<dbReference type="Gene3D" id="3.30.420.40">
    <property type="match status" value="2"/>
</dbReference>
<dbReference type="KEGG" id="far:ABE41_016975"/>
<name>A0A1B1Z8C8_9BACL</name>
<dbReference type="RefSeq" id="WP_066292896.1">
    <property type="nucleotide sequence ID" value="NZ_CP016761.1"/>
</dbReference>
<sequence>MKKKYILAADVGGTTIECGLFDADGELLNAKTLITGEVILSDVAECLAEEMKRRINEQGITMEEVCCVGLGVPGLVDTRTGMVLKAPSLKWNRYPLGEKLHGILGIPVFVGNDVNTGLLGEVEKESLKNVKHALYFMIGTSIGAGLLINGEVYAGSQFSTGEVGYMVTDKDVLIDGFTPARPGYGYLSTQAGGFGIALKYKEETGKSVTTKQLFKLAEKGDRAAEKVIDDAVRHLTVAIINAAAILNPEVILLGGGVGSELTPYLSKIDENLEKYVPVKPELRISTMQNRSVLYGAYALCSKHLKDL</sequence>
<accession>A0A1B1Z8C8</accession>
<proteinExistence type="inferred from homology"/>
<comment type="similarity">
    <text evidence="1">Belongs to the ROK (NagC/XylR) family.</text>
</comment>
<dbReference type="STRING" id="255247.ABE41_016975"/>
<keyword evidence="3" id="KW-1185">Reference proteome</keyword>
<dbReference type="InterPro" id="IPR043129">
    <property type="entry name" value="ATPase_NBD"/>
</dbReference>
<dbReference type="OrthoDB" id="9796533at2"/>
<protein>
    <recommendedName>
        <fullName evidence="4">Sugar kinase</fullName>
    </recommendedName>
</protein>
<dbReference type="PANTHER" id="PTHR18964:SF170">
    <property type="entry name" value="SUGAR KINASE"/>
    <property type="match status" value="1"/>
</dbReference>
<reference evidence="2 3" key="1">
    <citation type="submission" date="2016-08" db="EMBL/GenBank/DDBJ databases">
        <title>Complete genome sequence of Fictibacillus arsenicus G25-54, a strain with toxicity to nematodes and a potential arsenic-resistance activity.</title>
        <authorList>
            <person name="Zheng Z."/>
        </authorList>
    </citation>
    <scope>NUCLEOTIDE SEQUENCE [LARGE SCALE GENOMIC DNA]</scope>
    <source>
        <strain evidence="2 3">G25-54</strain>
    </source>
</reference>
<evidence type="ECO:0000313" key="3">
    <source>
        <dbReference type="Proteomes" id="UP000077412"/>
    </source>
</evidence>
<dbReference type="Pfam" id="PF00480">
    <property type="entry name" value="ROK"/>
    <property type="match status" value="1"/>
</dbReference>
<dbReference type="PANTHER" id="PTHR18964">
    <property type="entry name" value="ROK (REPRESSOR, ORF, KINASE) FAMILY"/>
    <property type="match status" value="1"/>
</dbReference>
<evidence type="ECO:0000313" key="2">
    <source>
        <dbReference type="EMBL" id="ANX13704.1"/>
    </source>
</evidence>